<dbReference type="Gene3D" id="3.30.2380.10">
    <property type="entry name" value="CGI121/TPRKB"/>
    <property type="match status" value="1"/>
</dbReference>
<evidence type="ECO:0000313" key="3">
    <source>
        <dbReference type="Proteomes" id="UP000510821"/>
    </source>
</evidence>
<accession>A0A7D6BFK2</accession>
<comment type="similarity">
    <text evidence="1">Belongs to the CGI121/TPRKB family.</text>
</comment>
<reference evidence="3" key="1">
    <citation type="submission" date="2020-07" db="EMBL/GenBank/DDBJ databases">
        <title>Metabolic diversity and evolutionary history of the archaeal phylum ###Micrarchaeota### uncovered from a freshwater lake metagenome.</title>
        <authorList>
            <person name="Kadnikov V.V."/>
            <person name="Savvichev A.S."/>
            <person name="Mardanov A.V."/>
            <person name="Beletsky A.V."/>
            <person name="Chupakov A.V."/>
            <person name="Kokryatskaya N.M."/>
            <person name="Pimenov N.V."/>
            <person name="Ravin N.V."/>
        </authorList>
    </citation>
    <scope>NUCLEOTIDE SEQUENCE [LARGE SCALE GENOMIC DNA]</scope>
</reference>
<dbReference type="InterPro" id="IPR013926">
    <property type="entry name" value="CGI121/TPRKB"/>
</dbReference>
<evidence type="ECO:0000313" key="2">
    <source>
        <dbReference type="EMBL" id="QLJ52820.1"/>
    </source>
</evidence>
<dbReference type="Pfam" id="PF08617">
    <property type="entry name" value="CGI-121"/>
    <property type="match status" value="1"/>
</dbReference>
<dbReference type="InterPro" id="IPR036504">
    <property type="entry name" value="CGI121/TPRKB_sf"/>
</dbReference>
<sequence length="163" mass="18601">MEFRVVPVRTKFEDVEQLLSRIKEISQKRRAIIQAFDPDMVLSENHLIFSAHHAFKAFAEKRAIAKKVESELLLWAAATRRIDEAVKKVGVKDPGKVVLLIQKGKEKEVLRDLSAEEDEGILKMSKEKTIRIIHSFGISERACGCYSLEELLLEKIAMLALEK</sequence>
<dbReference type="SUPFAM" id="SSF143870">
    <property type="entry name" value="PF0523-like"/>
    <property type="match status" value="1"/>
</dbReference>
<dbReference type="EMBL" id="CP058998">
    <property type="protein sequence ID" value="QLJ52820.1"/>
    <property type="molecule type" value="Genomic_DNA"/>
</dbReference>
<dbReference type="NCBIfam" id="NF011465">
    <property type="entry name" value="PRK14886.1-1"/>
    <property type="match status" value="1"/>
</dbReference>
<dbReference type="Proteomes" id="UP000510821">
    <property type="component" value="Chromosome"/>
</dbReference>
<proteinExistence type="inferred from homology"/>
<dbReference type="KEGG" id="flt:Sv326_0645"/>
<gene>
    <name evidence="2" type="ORF">Sv326_0645</name>
</gene>
<organism evidence="2 3">
    <name type="scientific">Fermentimicrarchaeum limneticum</name>
    <dbReference type="NCBI Taxonomy" id="2795018"/>
    <lineage>
        <taxon>Archaea</taxon>
        <taxon>Candidatus Micrarchaeota</taxon>
        <taxon>Candidatus Fermentimicrarchaeales</taxon>
        <taxon>Candidatus Fermentimicrarchaeaceae</taxon>
        <taxon>Candidatus Fermentimicrarchaeum</taxon>
    </lineage>
</organism>
<protein>
    <submittedName>
        <fullName evidence="2">Uncharacterized protein</fullName>
    </submittedName>
</protein>
<evidence type="ECO:0000256" key="1">
    <source>
        <dbReference type="ARBA" id="ARBA00005546"/>
    </source>
</evidence>
<name>A0A7D6BFK2_FERL1</name>
<dbReference type="AlphaFoldDB" id="A0A7D6BFK2"/>